<comment type="cofactor">
    <cofactor evidence="6">
        <name>Zn(2+)</name>
        <dbReference type="ChEBI" id="CHEBI:29105"/>
    </cofactor>
    <text evidence="6">Binds 1 zinc ion.</text>
</comment>
<organism evidence="10 11">
    <name type="scientific">Paenibacillus shirakamiensis</name>
    <dbReference type="NCBI Taxonomy" id="1265935"/>
    <lineage>
        <taxon>Bacteria</taxon>
        <taxon>Bacillati</taxon>
        <taxon>Bacillota</taxon>
        <taxon>Bacilli</taxon>
        <taxon>Bacillales</taxon>
        <taxon>Paenibacillaceae</taxon>
        <taxon>Paenibacillus</taxon>
    </lineage>
</organism>
<dbReference type="Pfam" id="PF01432">
    <property type="entry name" value="Peptidase_M3"/>
    <property type="match status" value="1"/>
</dbReference>
<evidence type="ECO:0000256" key="7">
    <source>
        <dbReference type="SAM" id="Coils"/>
    </source>
</evidence>
<dbReference type="InterPro" id="IPR042088">
    <property type="entry name" value="OligoPept_F_C"/>
</dbReference>
<keyword evidence="4 6" id="KW-0862">Zinc</keyword>
<feature type="domain" description="Peptidase M3A/M3B catalytic" evidence="8">
    <location>
        <begin position="208"/>
        <end position="585"/>
    </location>
</feature>
<dbReference type="PANTHER" id="PTHR34217">
    <property type="entry name" value="METAL-DEPENDENT CARBOXYPEPTIDASE"/>
    <property type="match status" value="1"/>
</dbReference>
<evidence type="ECO:0000256" key="4">
    <source>
        <dbReference type="ARBA" id="ARBA00022833"/>
    </source>
</evidence>
<evidence type="ECO:0000256" key="1">
    <source>
        <dbReference type="ARBA" id="ARBA00022670"/>
    </source>
</evidence>
<reference evidence="10 11" key="1">
    <citation type="submission" date="2021-03" db="EMBL/GenBank/DDBJ databases">
        <title>Genomic Encyclopedia of Type Strains, Phase IV (KMG-IV): sequencing the most valuable type-strain genomes for metagenomic binning, comparative biology and taxonomic classification.</title>
        <authorList>
            <person name="Goeker M."/>
        </authorList>
    </citation>
    <scope>NUCLEOTIDE SEQUENCE [LARGE SCALE GENOMIC DNA]</scope>
    <source>
        <strain evidence="10 11">DSM 26806</strain>
    </source>
</reference>
<sequence>MSQLKLPVSLTWDLDSVFPGGSSSLELKSFIDTLEQDIKELEDQVKTLAAPTSVEGTKSLDLFIQNLQSVYTRAFEGGSFIGCLASQDQDDKKAIQLSGKVTSLDARLQSLVTVFDSVLSATEDSVFNAWIQREDVAPIAFVLTESREKTREKLPPEQESLVLELAVDGYHGWSEHYDTIVSKVKIPFTNEDGEEVILSAGQASNKLDDPKREVREAMFVKWEQAWTDAADYSADTLNRLAGFRLGLYNKRGWEDVLKEPLSINRMSKETLDAMWNAIIESKPIFVKYLERKAKLLGVERLSWTDVEAPVSESNKKISYDDAAKDIVKQFNGFSPKLANFAVDAFNKRWVEAEDRPGKRPGGFCTGLPESKETRIFMTYSGTASNVSTLAHELGHAYHQHVMDELPVFNQNYAMNVAETASTFAEMILSDAQVNHAANDQEKLSLLEDKIQRSVTFFMNIHARFLFETRFYDKRREGLLSAEELSSLMEEAQKEAFCNALDSYHPHFWASKLHFYITGVPFYNFPYTFGYLFSTGIFARAQREGQAFADKYDALLLDTGRMTVEDLAQKHLNVDLTQPDFWREAISLCIADVEQFLDMTK</sequence>
<dbReference type="InterPro" id="IPR011977">
    <property type="entry name" value="Pept_M3B_clade3"/>
</dbReference>
<dbReference type="InterPro" id="IPR034006">
    <property type="entry name" value="M3B_PepF_2"/>
</dbReference>
<gene>
    <name evidence="10" type="ORF">J2Z69_003103</name>
</gene>
<dbReference type="PANTHER" id="PTHR34217:SF1">
    <property type="entry name" value="CARBOXYPEPTIDASE 1"/>
    <property type="match status" value="1"/>
</dbReference>
<dbReference type="InterPro" id="IPR001567">
    <property type="entry name" value="Pept_M3A_M3B_dom"/>
</dbReference>
<name>A0ABS4JM42_9BACL</name>
<dbReference type="InterPro" id="IPR013647">
    <property type="entry name" value="OligopepF_N_dom"/>
</dbReference>
<evidence type="ECO:0000256" key="2">
    <source>
        <dbReference type="ARBA" id="ARBA00022723"/>
    </source>
</evidence>
<dbReference type="InterPro" id="IPR001333">
    <property type="entry name" value="Peptidase_M32_Taq"/>
</dbReference>
<dbReference type="RefSeq" id="WP_209864442.1">
    <property type="nucleotide sequence ID" value="NZ_JAGGLD010000006.1"/>
</dbReference>
<dbReference type="Gene3D" id="1.20.140.70">
    <property type="entry name" value="Oligopeptidase f, N-terminal domain"/>
    <property type="match status" value="1"/>
</dbReference>
<comment type="similarity">
    <text evidence="6">Belongs to the peptidase M3 family.</text>
</comment>
<evidence type="ECO:0000259" key="8">
    <source>
        <dbReference type="Pfam" id="PF01432"/>
    </source>
</evidence>
<accession>A0ABS4JM42</accession>
<protein>
    <submittedName>
        <fullName evidence="10">PepF/M3 family oligoendopeptidase</fullName>
    </submittedName>
</protein>
<keyword evidence="3 6" id="KW-0378">Hydrolase</keyword>
<evidence type="ECO:0000313" key="11">
    <source>
        <dbReference type="Proteomes" id="UP001519288"/>
    </source>
</evidence>
<keyword evidence="11" id="KW-1185">Reference proteome</keyword>
<feature type="coiled-coil region" evidence="7">
    <location>
        <begin position="24"/>
        <end position="51"/>
    </location>
</feature>
<evidence type="ECO:0000313" key="10">
    <source>
        <dbReference type="EMBL" id="MBP2002046.1"/>
    </source>
</evidence>
<feature type="domain" description="Oligopeptidase F N-terminal" evidence="9">
    <location>
        <begin position="121"/>
        <end position="184"/>
    </location>
</feature>
<evidence type="ECO:0000259" key="9">
    <source>
        <dbReference type="Pfam" id="PF08439"/>
    </source>
</evidence>
<keyword evidence="1 6" id="KW-0645">Protease</keyword>
<dbReference type="SUPFAM" id="SSF55486">
    <property type="entry name" value="Metalloproteases ('zincins'), catalytic domain"/>
    <property type="match status" value="1"/>
</dbReference>
<evidence type="ECO:0000256" key="6">
    <source>
        <dbReference type="RuleBase" id="RU003435"/>
    </source>
</evidence>
<dbReference type="Proteomes" id="UP001519288">
    <property type="component" value="Unassembled WGS sequence"/>
</dbReference>
<keyword evidence="2 6" id="KW-0479">Metal-binding</keyword>
<keyword evidence="7" id="KW-0175">Coiled coil</keyword>
<comment type="caution">
    <text evidence="10">The sequence shown here is derived from an EMBL/GenBank/DDBJ whole genome shotgun (WGS) entry which is preliminary data.</text>
</comment>
<keyword evidence="5 6" id="KW-0482">Metalloprotease</keyword>
<evidence type="ECO:0000256" key="5">
    <source>
        <dbReference type="ARBA" id="ARBA00023049"/>
    </source>
</evidence>
<dbReference type="Gene3D" id="1.10.1370.20">
    <property type="entry name" value="Oligoendopeptidase f, C-terminal domain"/>
    <property type="match status" value="1"/>
</dbReference>
<dbReference type="NCBIfam" id="TIGR02290">
    <property type="entry name" value="M3_fam_3"/>
    <property type="match status" value="1"/>
</dbReference>
<evidence type="ECO:0000256" key="3">
    <source>
        <dbReference type="ARBA" id="ARBA00022801"/>
    </source>
</evidence>
<dbReference type="CDD" id="cd09607">
    <property type="entry name" value="M3B_PepF"/>
    <property type="match status" value="1"/>
</dbReference>
<dbReference type="Pfam" id="PF08439">
    <property type="entry name" value="Peptidase_M3_N"/>
    <property type="match status" value="1"/>
</dbReference>
<proteinExistence type="inferred from homology"/>
<dbReference type="EMBL" id="JAGGLD010000006">
    <property type="protein sequence ID" value="MBP2002046.1"/>
    <property type="molecule type" value="Genomic_DNA"/>
</dbReference>